<accession>A0A8J2X5B4</accession>
<protein>
    <submittedName>
        <fullName evidence="3">Uncharacterized protein</fullName>
    </submittedName>
</protein>
<proteinExistence type="predicted"/>
<sequence length="329" mass="37936">MYSTRGSTRANWAHGHTRSALDPSIKLQGYPNTYSAIGEFHRQDLDRHALDPLHRPFRDHSRRREYPSETRLCPDVPVQLEPRLPDDRKASWLPFERQSIQEQEFEDVLDELDQRFNVSARCARRRRSTLRISKQDQEDNTVYEDFAEEDEKVDVLALKNASRFGDPSTNLKKDKDTLQKMEDYFSSRATFEEPGSRPGSAGSRPGSSRPGSRPGSRGSSRGGSRPSSRAQQRAAEARAKYSQPRDEWDLRMKKWIDGNRRRIQAIERENAEYERRLSLRNSRMSRGSLDDRRRSQSSLLDAPLGLLGDTTQHAKTEVEPRSTMAFIKT</sequence>
<comment type="caution">
    <text evidence="3">The sequence shown here is derived from an EMBL/GenBank/DDBJ whole genome shotgun (WGS) entry which is preliminary data.</text>
</comment>
<evidence type="ECO:0000313" key="4">
    <source>
        <dbReference type="Proteomes" id="UP000789595"/>
    </source>
</evidence>
<reference evidence="3" key="1">
    <citation type="submission" date="2021-11" db="EMBL/GenBank/DDBJ databases">
        <authorList>
            <consortium name="Genoscope - CEA"/>
            <person name="William W."/>
        </authorList>
    </citation>
    <scope>NUCLEOTIDE SEQUENCE</scope>
</reference>
<feature type="compositionally biased region" description="Low complexity" evidence="2">
    <location>
        <begin position="196"/>
        <end position="234"/>
    </location>
</feature>
<gene>
    <name evidence="3" type="ORF">PECAL_5P01910</name>
</gene>
<feature type="region of interest" description="Disordered" evidence="2">
    <location>
        <begin position="188"/>
        <end position="244"/>
    </location>
</feature>
<keyword evidence="1" id="KW-0175">Coiled coil</keyword>
<organism evidence="3 4">
    <name type="scientific">Pelagomonas calceolata</name>
    <dbReference type="NCBI Taxonomy" id="35677"/>
    <lineage>
        <taxon>Eukaryota</taxon>
        <taxon>Sar</taxon>
        <taxon>Stramenopiles</taxon>
        <taxon>Ochrophyta</taxon>
        <taxon>Pelagophyceae</taxon>
        <taxon>Pelagomonadales</taxon>
        <taxon>Pelagomonadaceae</taxon>
        <taxon>Pelagomonas</taxon>
    </lineage>
</organism>
<keyword evidence="4" id="KW-1185">Reference proteome</keyword>
<dbReference type="AlphaFoldDB" id="A0A8J2X5B4"/>
<dbReference type="Proteomes" id="UP000789595">
    <property type="component" value="Unassembled WGS sequence"/>
</dbReference>
<evidence type="ECO:0000256" key="1">
    <source>
        <dbReference type="SAM" id="Coils"/>
    </source>
</evidence>
<name>A0A8J2X5B4_9STRA</name>
<evidence type="ECO:0000256" key="2">
    <source>
        <dbReference type="SAM" id="MobiDB-lite"/>
    </source>
</evidence>
<dbReference type="EMBL" id="CAKKNE010000005">
    <property type="protein sequence ID" value="CAH0375656.1"/>
    <property type="molecule type" value="Genomic_DNA"/>
</dbReference>
<feature type="compositionally biased region" description="Basic and acidic residues" evidence="2">
    <location>
        <begin position="235"/>
        <end position="244"/>
    </location>
</feature>
<evidence type="ECO:0000313" key="3">
    <source>
        <dbReference type="EMBL" id="CAH0375656.1"/>
    </source>
</evidence>
<feature type="coiled-coil region" evidence="1">
    <location>
        <begin position="256"/>
        <end position="283"/>
    </location>
</feature>